<accession>A0A1U7HWM2</accession>
<dbReference type="PROSITE" id="PS50006">
    <property type="entry name" value="FHA_DOMAIN"/>
    <property type="match status" value="1"/>
</dbReference>
<dbReference type="AlphaFoldDB" id="A0A1U7HWM2"/>
<keyword evidence="1" id="KW-0812">Transmembrane</keyword>
<feature type="transmembrane region" description="Helical" evidence="1">
    <location>
        <begin position="362"/>
        <end position="384"/>
    </location>
</feature>
<evidence type="ECO:0000259" key="2">
    <source>
        <dbReference type="PROSITE" id="PS50006"/>
    </source>
</evidence>
<sequence>MTGQDNAEGFLQQLPRGIEGESGIVHRYPLSRTQEVIVGRDSSCQIVLDSSIYGTVSRRHAVFRPMLTSRIQPRWLVCDLNSANGTYVNGYRLAQCQELRAGDRITLGYNGAEFVFEYTTPHAYTQQSAPEEAAKLVGKSSKSSDRAVSFTQLFPIAATAKDLTSKAYLIPGVLTVIFVVLMFATVGRPETADFNQILVAIYLAGAAYYFIYQLCGKRKPWWTILGVAIASFLMLLSPILPLFIFVFRGLLPGQIPLTADFVGFPELLMRMFFGAGLMEELLKALPVFCAYLIGQRLNSPWRERIGIAEPLDGILLGTASAMSFTLVETLRQYVPEITRGAAFQGGIGVGQLVGFQLLIPRILGSVAGHMAYSGYFGYFIGLSVLKSRQRWQILGVGYFSAAVLHALWNATGLLSGLLLAVVGVVSYAFLAAAILKARVLSPTRSQNFATRFGKRP</sequence>
<feature type="transmembrane region" description="Helical" evidence="1">
    <location>
        <begin position="391"/>
        <end position="408"/>
    </location>
</feature>
<dbReference type="EMBL" id="MRCC01000004">
    <property type="protein sequence ID" value="OKH27951.1"/>
    <property type="molecule type" value="Genomic_DNA"/>
</dbReference>
<dbReference type="InterPro" id="IPR026898">
    <property type="entry name" value="PrsW"/>
</dbReference>
<proteinExistence type="predicted"/>
<name>A0A1U7HWM2_9CHRO</name>
<organism evidence="3 4">
    <name type="scientific">Chroogloeocystis siderophila 5.2 s.c.1</name>
    <dbReference type="NCBI Taxonomy" id="247279"/>
    <lineage>
        <taxon>Bacteria</taxon>
        <taxon>Bacillati</taxon>
        <taxon>Cyanobacteriota</taxon>
        <taxon>Cyanophyceae</taxon>
        <taxon>Oscillatoriophycideae</taxon>
        <taxon>Chroococcales</taxon>
        <taxon>Chroococcaceae</taxon>
        <taxon>Chroogloeocystis</taxon>
    </lineage>
</organism>
<dbReference type="SUPFAM" id="SSF49879">
    <property type="entry name" value="SMAD/FHA domain"/>
    <property type="match status" value="1"/>
</dbReference>
<dbReference type="RefSeq" id="WP_073548414.1">
    <property type="nucleotide sequence ID" value="NZ_CAWMVK010000034.1"/>
</dbReference>
<keyword evidence="1" id="KW-1133">Transmembrane helix</keyword>
<dbReference type="InterPro" id="IPR008984">
    <property type="entry name" value="SMAD_FHA_dom_sf"/>
</dbReference>
<dbReference type="GO" id="GO:0008233">
    <property type="term" value="F:peptidase activity"/>
    <property type="evidence" value="ECO:0007669"/>
    <property type="project" value="InterPro"/>
</dbReference>
<feature type="transmembrane region" description="Helical" evidence="1">
    <location>
        <begin position="224"/>
        <end position="247"/>
    </location>
</feature>
<dbReference type="Gene3D" id="2.60.200.20">
    <property type="match status" value="1"/>
</dbReference>
<feature type="transmembrane region" description="Helical" evidence="1">
    <location>
        <begin position="414"/>
        <end position="435"/>
    </location>
</feature>
<dbReference type="SMART" id="SM00240">
    <property type="entry name" value="FHA"/>
    <property type="match status" value="1"/>
</dbReference>
<dbReference type="PANTHER" id="PTHR23308">
    <property type="entry name" value="NUCLEAR INHIBITOR OF PROTEIN PHOSPHATASE-1"/>
    <property type="match status" value="1"/>
</dbReference>
<evidence type="ECO:0000313" key="3">
    <source>
        <dbReference type="EMBL" id="OKH27951.1"/>
    </source>
</evidence>
<dbReference type="CDD" id="cd00060">
    <property type="entry name" value="FHA"/>
    <property type="match status" value="1"/>
</dbReference>
<dbReference type="Pfam" id="PF13367">
    <property type="entry name" value="PrsW-protease"/>
    <property type="match status" value="1"/>
</dbReference>
<feature type="domain" description="FHA" evidence="2">
    <location>
        <begin position="36"/>
        <end position="93"/>
    </location>
</feature>
<dbReference type="InterPro" id="IPR000253">
    <property type="entry name" value="FHA_dom"/>
</dbReference>
<dbReference type="STRING" id="247279.NIES1031_05035"/>
<feature type="transmembrane region" description="Helical" evidence="1">
    <location>
        <begin position="168"/>
        <end position="188"/>
    </location>
</feature>
<evidence type="ECO:0000256" key="1">
    <source>
        <dbReference type="SAM" id="Phobius"/>
    </source>
</evidence>
<protein>
    <recommendedName>
        <fullName evidence="2">FHA domain-containing protein</fullName>
    </recommendedName>
</protein>
<feature type="transmembrane region" description="Helical" evidence="1">
    <location>
        <begin position="194"/>
        <end position="212"/>
    </location>
</feature>
<dbReference type="OrthoDB" id="9816434at2"/>
<dbReference type="Pfam" id="PF00498">
    <property type="entry name" value="FHA"/>
    <property type="match status" value="1"/>
</dbReference>
<dbReference type="InterPro" id="IPR050923">
    <property type="entry name" value="Cell_Proc_Reg/RNA_Proc"/>
</dbReference>
<keyword evidence="4" id="KW-1185">Reference proteome</keyword>
<gene>
    <name evidence="3" type="ORF">NIES1031_05035</name>
</gene>
<dbReference type="Proteomes" id="UP000185984">
    <property type="component" value="Unassembled WGS sequence"/>
</dbReference>
<keyword evidence="1" id="KW-0472">Membrane</keyword>
<evidence type="ECO:0000313" key="4">
    <source>
        <dbReference type="Proteomes" id="UP000185984"/>
    </source>
</evidence>
<reference evidence="3 4" key="1">
    <citation type="submission" date="2016-11" db="EMBL/GenBank/DDBJ databases">
        <title>Draft Genome Sequences of Nine Cyanobacterial Strains from Diverse Habitats.</title>
        <authorList>
            <person name="Zhu T."/>
            <person name="Hou S."/>
            <person name="Lu X."/>
            <person name="Hess W.R."/>
        </authorList>
    </citation>
    <scope>NUCLEOTIDE SEQUENCE [LARGE SCALE GENOMIC DNA]</scope>
    <source>
        <strain evidence="3 4">5.2 s.c.1</strain>
    </source>
</reference>
<comment type="caution">
    <text evidence="3">The sequence shown here is derived from an EMBL/GenBank/DDBJ whole genome shotgun (WGS) entry which is preliminary data.</text>
</comment>